<evidence type="ECO:0000313" key="2">
    <source>
        <dbReference type="EMBL" id="QOW44637.1"/>
    </source>
</evidence>
<proteinExistence type="predicted"/>
<sequence length="207" mass="23114">MKKLIQGALLPFIIFTSGVLLLGCNQTTEPQEHTEQFEQTETLKDETHENASLAAEVETETAQVQNNENLKSGNMFYIARDVADVQLKTGTYIEKLQQAQTDLQTAIDSKDQQQLQETAKNLSHELQGFNTALISLDLKSQEIDNIRQHVLFANKQVLSSPLLNGEVDFTKIDFDKIEKQMSTIQSEMIKLAGMMIPKGGSSDSHNS</sequence>
<reference evidence="2 3" key="1">
    <citation type="submission" date="2020-02" db="EMBL/GenBank/DDBJ databases">
        <title>Tigecycline-resistant Acinetobacter species from pigs and migratory birds.</title>
        <authorList>
            <person name="Chen C."/>
            <person name="Sun J."/>
            <person name="Liao X.-P."/>
            <person name="Liu Y.-H."/>
        </authorList>
    </citation>
    <scope>NUCLEOTIDE SEQUENCE [LARGE SCALE GENOMIC DNA]</scope>
    <source>
        <strain evidence="2 3">YH12207_T</strain>
    </source>
</reference>
<dbReference type="OrthoDB" id="6713313at2"/>
<organism evidence="2 3">
    <name type="scientific">Acinetobacter piscicola</name>
    <dbReference type="NCBI Taxonomy" id="2006115"/>
    <lineage>
        <taxon>Bacteria</taxon>
        <taxon>Pseudomonadati</taxon>
        <taxon>Pseudomonadota</taxon>
        <taxon>Gammaproteobacteria</taxon>
        <taxon>Moraxellales</taxon>
        <taxon>Moraxellaceae</taxon>
        <taxon>Acinetobacter</taxon>
    </lineage>
</organism>
<name>A0A4Q4GVB7_9GAMM</name>
<evidence type="ECO:0008006" key="4">
    <source>
        <dbReference type="Google" id="ProtNLM"/>
    </source>
</evidence>
<feature type="signal peptide" evidence="1">
    <location>
        <begin position="1"/>
        <end position="22"/>
    </location>
</feature>
<protein>
    <recommendedName>
        <fullName evidence="4">Lipoprotein</fullName>
    </recommendedName>
</protein>
<feature type="chain" id="PRO_5043193736" description="Lipoprotein" evidence="1">
    <location>
        <begin position="23"/>
        <end position="207"/>
    </location>
</feature>
<dbReference type="EMBL" id="CP048659">
    <property type="protein sequence ID" value="QOW44637.1"/>
    <property type="molecule type" value="Genomic_DNA"/>
</dbReference>
<dbReference type="Proteomes" id="UP000593966">
    <property type="component" value="Chromosome"/>
</dbReference>
<dbReference type="PROSITE" id="PS51257">
    <property type="entry name" value="PROKAR_LIPOPROTEIN"/>
    <property type="match status" value="1"/>
</dbReference>
<accession>A0A4Q4GVB7</accession>
<dbReference type="AlphaFoldDB" id="A0A4Q4GVB7"/>
<gene>
    <name evidence="2" type="ORF">G0028_01225</name>
</gene>
<evidence type="ECO:0000313" key="3">
    <source>
        <dbReference type="Proteomes" id="UP000593966"/>
    </source>
</evidence>
<keyword evidence="1" id="KW-0732">Signal</keyword>
<keyword evidence="3" id="KW-1185">Reference proteome</keyword>
<dbReference type="RefSeq" id="WP_130074804.1">
    <property type="nucleotide sequence ID" value="NZ_CP048659.1"/>
</dbReference>
<evidence type="ECO:0000256" key="1">
    <source>
        <dbReference type="SAM" id="SignalP"/>
    </source>
</evidence>